<keyword evidence="2" id="KW-1185">Reference proteome</keyword>
<evidence type="ECO:0000313" key="1">
    <source>
        <dbReference type="EMBL" id="RNA26279.1"/>
    </source>
</evidence>
<proteinExistence type="predicted"/>
<protein>
    <submittedName>
        <fullName evidence="1">Uncharacterized protein</fullName>
    </submittedName>
</protein>
<organism evidence="1 2">
    <name type="scientific">Brachionus plicatilis</name>
    <name type="common">Marine rotifer</name>
    <name type="synonym">Brachionus muelleri</name>
    <dbReference type="NCBI Taxonomy" id="10195"/>
    <lineage>
        <taxon>Eukaryota</taxon>
        <taxon>Metazoa</taxon>
        <taxon>Spiralia</taxon>
        <taxon>Gnathifera</taxon>
        <taxon>Rotifera</taxon>
        <taxon>Eurotatoria</taxon>
        <taxon>Monogononta</taxon>
        <taxon>Pseudotrocha</taxon>
        <taxon>Ploima</taxon>
        <taxon>Brachionidae</taxon>
        <taxon>Brachionus</taxon>
    </lineage>
</organism>
<accession>A0A3M7RS28</accession>
<name>A0A3M7RS28_BRAPC</name>
<comment type="caution">
    <text evidence="1">The sequence shown here is derived from an EMBL/GenBank/DDBJ whole genome shotgun (WGS) entry which is preliminary data.</text>
</comment>
<evidence type="ECO:0000313" key="2">
    <source>
        <dbReference type="Proteomes" id="UP000276133"/>
    </source>
</evidence>
<dbReference type="AlphaFoldDB" id="A0A3M7RS28"/>
<dbReference type="Proteomes" id="UP000276133">
    <property type="component" value="Unassembled WGS sequence"/>
</dbReference>
<dbReference type="EMBL" id="REGN01002767">
    <property type="protein sequence ID" value="RNA26279.1"/>
    <property type="molecule type" value="Genomic_DNA"/>
</dbReference>
<gene>
    <name evidence="1" type="ORF">BpHYR1_025132</name>
</gene>
<sequence>MRKDYLTNQYFFHSPFCTFYKSTVASFQSNVISYDVSMIKNVKFDFDKFNVLNRCIKRLSAFKTKQIQIGFSFKNIDIEKKRKPKANDYFIKNTTFSVKQLKKMTQSLRFPKLHIIGIQLKYLEANFLFNIRISLKNEKNTLFSPYSKLIQFRRIENIGSIDLNGTCLKGEKNIAAYSLIDQKYLKSENLISNLFFLIRINGLLVENRHTNQTSNRLIESCEQLKNVTVQHLLNSANIYNVRIQIVLVNRLMETFYAWQIIKFENYTGNSIMDLNSNIEILDLTNNLKELRVFGEINSIQEDLFNNFKNLRSLYFDGQNARKFFHKVGINWIKFINKNIDINFSKLEEVNANFQSIVVILFAFKVRDYVTSYYEDFEPLFDLNQTFPEEDFCLYKDIPFNQLIHFYFDLFDYDSVEYPSVTCTFIWLKYLIANLKNE</sequence>
<reference evidence="1 2" key="1">
    <citation type="journal article" date="2018" name="Sci. Rep.">
        <title>Genomic signatures of local adaptation to the degree of environmental predictability in rotifers.</title>
        <authorList>
            <person name="Franch-Gras L."/>
            <person name="Hahn C."/>
            <person name="Garcia-Roger E.M."/>
            <person name="Carmona M.J."/>
            <person name="Serra M."/>
            <person name="Gomez A."/>
        </authorList>
    </citation>
    <scope>NUCLEOTIDE SEQUENCE [LARGE SCALE GENOMIC DNA]</scope>
    <source>
        <strain evidence="1">HYR1</strain>
    </source>
</reference>